<dbReference type="Gene3D" id="3.40.50.12580">
    <property type="match status" value="1"/>
</dbReference>
<sequence>MQLITTKSGFIISGNDFPHLRIGTPERQIDLEQSDKQIRFKIEDIVPLFDEQHPHLTLYTTDDVPYQISEPLENITAKESLNLTYLEKTYWLAITDDKQIVVLAQPNLPSEYFYNQDARLTGLKTQYDSLILGLTFSTKFNAPEQVQLTIRVRHTKAKVTIPATRAAREHHHTGRVINEAVFAIDHRAFDTLYKQLDGVPFDTYDYNLFDVFISFMKPSLKINPYYYRVGYYEAELDREKAKVNDLWFSYNNDYQLYFKPYATQNYGNFSFKLSFLPKGSYETYLQLSKKRLKAIKENSAKENSAKDNKPSTSESKDPKNNNKVSEKINAQETFPNKIKLKIAIGEYPDSATDNGLVFYRFICDHYAHIFDPYYIISKDSPNYDAVAHPAGNRIDYRSLEHVQLLPELDLVAFTHSSDYLLPVVTPMMTELLDHTYKVFLQHGISSIRDVSNRYGKCSKEHPFANLVVASSPLEKELLIKKMGYDDDEVVVSGLPRFDNLIYYRHDQRYKKDHQHELLIIPTWRAGEDHLPKKEFVETDFFKHWQAFLEDPTLKRLKENYHLSISFYLHHNFQQYANLFDASEVSILTRNDTNVQRLLIQNQLLITDYSSVGIDFALMQKPVFYYQFDHGLDGSNDAYNPNFKLPGPIYDDPNDLLLALESYIRYKSSQPIDPNIIEAYYPYNDQMASNRIVSALLDHFYPD</sequence>
<dbReference type="GO" id="GO:0016020">
    <property type="term" value="C:membrane"/>
    <property type="evidence" value="ECO:0007669"/>
    <property type="project" value="InterPro"/>
</dbReference>
<dbReference type="EMBL" id="DQHO01000002">
    <property type="protein sequence ID" value="HCS93102.1"/>
    <property type="molecule type" value="Genomic_DNA"/>
</dbReference>
<accession>A0A3D4S3M2</accession>
<dbReference type="SUPFAM" id="SSF53756">
    <property type="entry name" value="UDP-Glycosyltransferase/glycogen phosphorylase"/>
    <property type="match status" value="1"/>
</dbReference>
<dbReference type="Pfam" id="PF04464">
    <property type="entry name" value="Glyphos_transf"/>
    <property type="match status" value="1"/>
</dbReference>
<dbReference type="InterPro" id="IPR051612">
    <property type="entry name" value="Teichoic_Acid_Biosynth"/>
</dbReference>
<evidence type="ECO:0000313" key="3">
    <source>
        <dbReference type="Proteomes" id="UP000262195"/>
    </source>
</evidence>
<organism evidence="2 3">
    <name type="scientific">Bavariicoccus seileri</name>
    <dbReference type="NCBI Taxonomy" id="549685"/>
    <lineage>
        <taxon>Bacteria</taxon>
        <taxon>Bacillati</taxon>
        <taxon>Bacillota</taxon>
        <taxon>Bacilli</taxon>
        <taxon>Lactobacillales</taxon>
        <taxon>Enterococcaceae</taxon>
        <taxon>Bavariicoccus</taxon>
    </lineage>
</organism>
<dbReference type="InterPro" id="IPR043148">
    <property type="entry name" value="TagF_C"/>
</dbReference>
<reference evidence="2 3" key="1">
    <citation type="journal article" date="2018" name="Nat. Biotechnol.">
        <title>A standardized bacterial taxonomy based on genome phylogeny substantially revises the tree of life.</title>
        <authorList>
            <person name="Parks D.H."/>
            <person name="Chuvochina M."/>
            <person name="Waite D.W."/>
            <person name="Rinke C."/>
            <person name="Skarshewski A."/>
            <person name="Chaumeil P.A."/>
            <person name="Hugenholtz P."/>
        </authorList>
    </citation>
    <scope>NUCLEOTIDE SEQUENCE [LARGE SCALE GENOMIC DNA]</scope>
    <source>
        <strain evidence="2">UBA11306</strain>
    </source>
</reference>
<dbReference type="STRING" id="1121105.GCA_000421665_01635"/>
<dbReference type="PANTHER" id="PTHR37316">
    <property type="entry name" value="TEICHOIC ACID GLYCEROL-PHOSPHATE PRIMASE"/>
    <property type="match status" value="1"/>
</dbReference>
<feature type="compositionally biased region" description="Basic and acidic residues" evidence="1">
    <location>
        <begin position="297"/>
        <end position="326"/>
    </location>
</feature>
<dbReference type="AlphaFoldDB" id="A0A3D4S3M2"/>
<name>A0A3D4S3M2_9ENTE</name>
<dbReference type="PANTHER" id="PTHR37316:SF3">
    <property type="entry name" value="TEICHOIC ACID GLYCEROL-PHOSPHATE TRANSFERASE"/>
    <property type="match status" value="1"/>
</dbReference>
<comment type="caution">
    <text evidence="2">The sequence shown here is derived from an EMBL/GenBank/DDBJ whole genome shotgun (WGS) entry which is preliminary data.</text>
</comment>
<evidence type="ECO:0000313" key="2">
    <source>
        <dbReference type="EMBL" id="HCS93102.1"/>
    </source>
</evidence>
<dbReference type="Proteomes" id="UP000262195">
    <property type="component" value="Unassembled WGS sequence"/>
</dbReference>
<evidence type="ECO:0000256" key="1">
    <source>
        <dbReference type="SAM" id="MobiDB-lite"/>
    </source>
</evidence>
<dbReference type="InterPro" id="IPR007554">
    <property type="entry name" value="Glycerophosphate_synth"/>
</dbReference>
<dbReference type="GO" id="GO:0047355">
    <property type="term" value="F:CDP-glycerol glycerophosphotransferase activity"/>
    <property type="evidence" value="ECO:0007669"/>
    <property type="project" value="InterPro"/>
</dbReference>
<gene>
    <name evidence="2" type="ORF">DIW15_00125</name>
</gene>
<feature type="region of interest" description="Disordered" evidence="1">
    <location>
        <begin position="297"/>
        <end position="328"/>
    </location>
</feature>
<protein>
    <submittedName>
        <fullName evidence="2">Uncharacterized protein</fullName>
    </submittedName>
</protein>
<proteinExistence type="predicted"/>